<protein>
    <submittedName>
        <fullName evidence="2">Uncharacterized protein</fullName>
    </submittedName>
</protein>
<gene>
    <name evidence="2" type="ORF">PENTCL1PPCAC_29966</name>
</gene>
<evidence type="ECO:0000313" key="3">
    <source>
        <dbReference type="Proteomes" id="UP001432027"/>
    </source>
</evidence>
<feature type="region of interest" description="Disordered" evidence="1">
    <location>
        <begin position="64"/>
        <end position="86"/>
    </location>
</feature>
<reference evidence="2" key="1">
    <citation type="submission" date="2023-10" db="EMBL/GenBank/DDBJ databases">
        <title>Genome assembly of Pristionchus species.</title>
        <authorList>
            <person name="Yoshida K."/>
            <person name="Sommer R.J."/>
        </authorList>
    </citation>
    <scope>NUCLEOTIDE SEQUENCE</scope>
    <source>
        <strain evidence="2">RS0144</strain>
    </source>
</reference>
<keyword evidence="3" id="KW-1185">Reference proteome</keyword>
<feature type="non-terminal residue" evidence="2">
    <location>
        <position position="108"/>
    </location>
</feature>
<evidence type="ECO:0000256" key="1">
    <source>
        <dbReference type="SAM" id="MobiDB-lite"/>
    </source>
</evidence>
<accession>A0AAV5ULB6</accession>
<organism evidence="2 3">
    <name type="scientific">Pristionchus entomophagus</name>
    <dbReference type="NCBI Taxonomy" id="358040"/>
    <lineage>
        <taxon>Eukaryota</taxon>
        <taxon>Metazoa</taxon>
        <taxon>Ecdysozoa</taxon>
        <taxon>Nematoda</taxon>
        <taxon>Chromadorea</taxon>
        <taxon>Rhabditida</taxon>
        <taxon>Rhabditina</taxon>
        <taxon>Diplogasteromorpha</taxon>
        <taxon>Diplogasteroidea</taxon>
        <taxon>Neodiplogasteridae</taxon>
        <taxon>Pristionchus</taxon>
    </lineage>
</organism>
<sequence>MAVDEDGLLGLVRSQDAEDDGRKWNLAVLCNKSFNMYLCIRSEALISHRLGPLDHPDHFGSSLRLGRHGGDSDGLGQSGDEGFRSFVDLPGNDRVCCLGNGRHDDTSG</sequence>
<dbReference type="EMBL" id="BTSX01000006">
    <property type="protein sequence ID" value="GMT07792.1"/>
    <property type="molecule type" value="Genomic_DNA"/>
</dbReference>
<dbReference type="AlphaFoldDB" id="A0AAV5ULB6"/>
<comment type="caution">
    <text evidence="2">The sequence shown here is derived from an EMBL/GenBank/DDBJ whole genome shotgun (WGS) entry which is preliminary data.</text>
</comment>
<evidence type="ECO:0000313" key="2">
    <source>
        <dbReference type="EMBL" id="GMT07792.1"/>
    </source>
</evidence>
<name>A0AAV5ULB6_9BILA</name>
<dbReference type="Proteomes" id="UP001432027">
    <property type="component" value="Unassembled WGS sequence"/>
</dbReference>
<proteinExistence type="predicted"/>